<feature type="domain" description="CBU-0592-like" evidence="2">
    <location>
        <begin position="11"/>
        <end position="83"/>
    </location>
</feature>
<dbReference type="AlphaFoldDB" id="A0A940RTT3"/>
<evidence type="ECO:0000256" key="1">
    <source>
        <dbReference type="SAM" id="Phobius"/>
    </source>
</evidence>
<keyword evidence="1" id="KW-1133">Transmembrane helix</keyword>
<proteinExistence type="predicted"/>
<evidence type="ECO:0000313" key="4">
    <source>
        <dbReference type="Proteomes" id="UP000670475"/>
    </source>
</evidence>
<feature type="transmembrane region" description="Helical" evidence="1">
    <location>
        <begin position="12"/>
        <end position="28"/>
    </location>
</feature>
<comment type="caution">
    <text evidence="3">The sequence shown here is derived from an EMBL/GenBank/DDBJ whole genome shotgun (WGS) entry which is preliminary data.</text>
</comment>
<dbReference type="NCBIfam" id="NF047864">
    <property type="entry name" value="CBU_0592_membra"/>
    <property type="match status" value="1"/>
</dbReference>
<protein>
    <recommendedName>
        <fullName evidence="2">CBU-0592-like domain-containing protein</fullName>
    </recommendedName>
</protein>
<dbReference type="EMBL" id="JAGIQL010000017">
    <property type="protein sequence ID" value="MBP0457222.1"/>
    <property type="molecule type" value="Genomic_DNA"/>
</dbReference>
<keyword evidence="4" id="KW-1185">Reference proteome</keyword>
<keyword evidence="1" id="KW-0472">Membrane</keyword>
<evidence type="ECO:0000259" key="2">
    <source>
        <dbReference type="Pfam" id="PF26604"/>
    </source>
</evidence>
<organism evidence="3 4">
    <name type="scientific">Streptomyces montanisoli</name>
    <dbReference type="NCBI Taxonomy" id="2798581"/>
    <lineage>
        <taxon>Bacteria</taxon>
        <taxon>Bacillati</taxon>
        <taxon>Actinomycetota</taxon>
        <taxon>Actinomycetes</taxon>
        <taxon>Kitasatosporales</taxon>
        <taxon>Streptomycetaceae</taxon>
        <taxon>Streptomyces</taxon>
    </lineage>
</organism>
<reference evidence="3" key="1">
    <citation type="submission" date="2021-03" db="EMBL/GenBank/DDBJ databases">
        <title>Whole genome sequence of Streptomyces bomunensis MMS17-BM035.</title>
        <authorList>
            <person name="Lee J.H."/>
        </authorList>
    </citation>
    <scope>NUCLEOTIDE SEQUENCE</scope>
    <source>
        <strain evidence="3">MMS17-BM035</strain>
    </source>
</reference>
<feature type="transmembrane region" description="Helical" evidence="1">
    <location>
        <begin position="63"/>
        <end position="79"/>
    </location>
</feature>
<dbReference type="Proteomes" id="UP000670475">
    <property type="component" value="Unassembled WGS sequence"/>
</dbReference>
<dbReference type="InterPro" id="IPR058058">
    <property type="entry name" value="CBU_0592-like"/>
</dbReference>
<accession>A0A940RTT3</accession>
<name>A0A940RTT3_9ACTN</name>
<dbReference type="RefSeq" id="WP_209338993.1">
    <property type="nucleotide sequence ID" value="NZ_JAGIQL010000017.1"/>
</dbReference>
<gene>
    <name evidence="3" type="ORF">JFN87_06865</name>
</gene>
<dbReference type="Pfam" id="PF26604">
    <property type="entry name" value="CBU_0592"/>
    <property type="match status" value="1"/>
</dbReference>
<keyword evidence="1" id="KW-0812">Transmembrane</keyword>
<sequence length="91" mass="9708">MSAVTAGDLLDAVQVVGALLVLTCFLLAQADRIDPAAYRYLLPNLLGSGAMAATAVVGREWGFVFLEGVWVLVSAWALLQRLRGNKPTVVH</sequence>
<feature type="transmembrane region" description="Helical" evidence="1">
    <location>
        <begin position="40"/>
        <end position="57"/>
    </location>
</feature>
<evidence type="ECO:0000313" key="3">
    <source>
        <dbReference type="EMBL" id="MBP0457222.1"/>
    </source>
</evidence>